<sequence>MYDPVPETFSWIQGEDYLDGSALNCGANGMVTGLGNVFIEP</sequence>
<proteinExistence type="predicted"/>
<evidence type="ECO:0000313" key="1">
    <source>
        <dbReference type="EMBL" id="GAJ20987.1"/>
    </source>
</evidence>
<feature type="non-terminal residue" evidence="1">
    <location>
        <position position="41"/>
    </location>
</feature>
<comment type="caution">
    <text evidence="1">The sequence shown here is derived from an EMBL/GenBank/DDBJ whole genome shotgun (WGS) entry which is preliminary data.</text>
</comment>
<dbReference type="AlphaFoldDB" id="X1VMV2"/>
<protein>
    <submittedName>
        <fullName evidence="1">Uncharacterized protein</fullName>
    </submittedName>
</protein>
<dbReference type="EMBL" id="BARW01038176">
    <property type="protein sequence ID" value="GAJ20987.1"/>
    <property type="molecule type" value="Genomic_DNA"/>
</dbReference>
<name>X1VMV2_9ZZZZ</name>
<reference evidence="1" key="1">
    <citation type="journal article" date="2014" name="Front. Microbiol.">
        <title>High frequency of phylogenetically diverse reductive dehalogenase-homologous genes in deep subseafloor sedimentary metagenomes.</title>
        <authorList>
            <person name="Kawai M."/>
            <person name="Futagami T."/>
            <person name="Toyoda A."/>
            <person name="Takaki Y."/>
            <person name="Nishi S."/>
            <person name="Hori S."/>
            <person name="Arai W."/>
            <person name="Tsubouchi T."/>
            <person name="Morono Y."/>
            <person name="Uchiyama I."/>
            <person name="Ito T."/>
            <person name="Fujiyama A."/>
            <person name="Inagaki F."/>
            <person name="Takami H."/>
        </authorList>
    </citation>
    <scope>NUCLEOTIDE SEQUENCE</scope>
    <source>
        <strain evidence="1">Expedition CK06-06</strain>
    </source>
</reference>
<accession>X1VMV2</accession>
<organism evidence="1">
    <name type="scientific">marine sediment metagenome</name>
    <dbReference type="NCBI Taxonomy" id="412755"/>
    <lineage>
        <taxon>unclassified sequences</taxon>
        <taxon>metagenomes</taxon>
        <taxon>ecological metagenomes</taxon>
    </lineage>
</organism>
<gene>
    <name evidence="1" type="ORF">S12H4_58685</name>
</gene>